<dbReference type="Proteomes" id="UP001630127">
    <property type="component" value="Unassembled WGS sequence"/>
</dbReference>
<keyword evidence="5" id="KW-1185">Reference proteome</keyword>
<dbReference type="AlphaFoldDB" id="A0ABD2ZRM0"/>
<dbReference type="CDD" id="cd00180">
    <property type="entry name" value="PKc"/>
    <property type="match status" value="1"/>
</dbReference>
<reference evidence="4 5" key="1">
    <citation type="submission" date="2024-11" db="EMBL/GenBank/DDBJ databases">
        <title>A near-complete genome assembly of Cinchona calisaya.</title>
        <authorList>
            <person name="Lian D.C."/>
            <person name="Zhao X.W."/>
            <person name="Wei L."/>
        </authorList>
    </citation>
    <scope>NUCLEOTIDE SEQUENCE [LARGE SCALE GENOMIC DNA]</scope>
    <source>
        <tissue evidence="4">Nenye</tissue>
    </source>
</reference>
<dbReference type="Gene3D" id="1.10.510.10">
    <property type="entry name" value="Transferase(Phosphotransferase) domain 1"/>
    <property type="match status" value="1"/>
</dbReference>
<dbReference type="Pfam" id="PF00069">
    <property type="entry name" value="Pkinase"/>
    <property type="match status" value="1"/>
</dbReference>
<dbReference type="InterPro" id="IPR008271">
    <property type="entry name" value="Ser/Thr_kinase_AS"/>
</dbReference>
<dbReference type="PANTHER" id="PTHR27001:SF931">
    <property type="entry name" value="OS11G0664100 PROTEIN"/>
    <property type="match status" value="1"/>
</dbReference>
<dbReference type="PROSITE" id="PS00108">
    <property type="entry name" value="PROTEIN_KINASE_ST"/>
    <property type="match status" value="1"/>
</dbReference>
<evidence type="ECO:0000313" key="5">
    <source>
        <dbReference type="Proteomes" id="UP001630127"/>
    </source>
</evidence>
<keyword evidence="2" id="KW-0067">ATP-binding</keyword>
<keyword evidence="1" id="KW-0547">Nucleotide-binding</keyword>
<dbReference type="SUPFAM" id="SSF56112">
    <property type="entry name" value="Protein kinase-like (PK-like)"/>
    <property type="match status" value="1"/>
</dbReference>
<dbReference type="EMBL" id="JBJUIK010000007">
    <property type="protein sequence ID" value="KAL3521923.1"/>
    <property type="molecule type" value="Genomic_DNA"/>
</dbReference>
<sequence length="469" mass="53920">MPSFLARETNAAPMPCLKLGNERKVTDFKELQNLFALEEVSQDFVDHSAHLKQAVVCTLFRAQQESRIKLSWLDSYDALERHLNLPEKTSKMVVNQIMDDICQNQARAACEYLAEKVSTCSYLKEELHNAAYDAVIAGCTVIIRKELRFSNLYNLLLQYTNLAAHAERIFVGPVKLPHFVDFSLQIPNPFLDNIDNDLEPLFTGAFGKVFVRDVPVDSPLGLPPGETLFKIPHSSARPRQSLKGEIHTYKHLSYENTVKMEGYGESEDEIYMALFFYRRGSLQKAFDDGHEFNWNTTLKILYDIAFAVHQIHTHYFDPQYIHGDLKPDNILLTEDYHAIICDFGLQTAVGDLIPRGCTEYDDVYASQTTFQWEVYTLGALITRMVTNIRLPQGKEDRRELQTRTAELASVEYSYEHVQQIILDRLKHDDGYSQDKACKLIRLSRQCMGPKDERPFPFMVANVLHKLIHE</sequence>
<evidence type="ECO:0000313" key="4">
    <source>
        <dbReference type="EMBL" id="KAL3521923.1"/>
    </source>
</evidence>
<dbReference type="SMART" id="SM00220">
    <property type="entry name" value="S_TKc"/>
    <property type="match status" value="1"/>
</dbReference>
<dbReference type="InterPro" id="IPR000719">
    <property type="entry name" value="Prot_kinase_dom"/>
</dbReference>
<dbReference type="PANTHER" id="PTHR27001">
    <property type="entry name" value="OS01G0253100 PROTEIN"/>
    <property type="match status" value="1"/>
</dbReference>
<evidence type="ECO:0000256" key="2">
    <source>
        <dbReference type="ARBA" id="ARBA00022840"/>
    </source>
</evidence>
<gene>
    <name evidence="4" type="ORF">ACH5RR_014757</name>
</gene>
<proteinExistence type="predicted"/>
<evidence type="ECO:0000256" key="1">
    <source>
        <dbReference type="ARBA" id="ARBA00022741"/>
    </source>
</evidence>
<comment type="caution">
    <text evidence="4">The sequence shown here is derived from an EMBL/GenBank/DDBJ whole genome shotgun (WGS) entry which is preliminary data.</text>
</comment>
<accession>A0ABD2ZRM0</accession>
<name>A0ABD2ZRM0_9GENT</name>
<dbReference type="GO" id="GO:0005524">
    <property type="term" value="F:ATP binding"/>
    <property type="evidence" value="ECO:0007669"/>
    <property type="project" value="UniProtKB-KW"/>
</dbReference>
<evidence type="ECO:0000259" key="3">
    <source>
        <dbReference type="PROSITE" id="PS50011"/>
    </source>
</evidence>
<organism evidence="4 5">
    <name type="scientific">Cinchona calisaya</name>
    <dbReference type="NCBI Taxonomy" id="153742"/>
    <lineage>
        <taxon>Eukaryota</taxon>
        <taxon>Viridiplantae</taxon>
        <taxon>Streptophyta</taxon>
        <taxon>Embryophyta</taxon>
        <taxon>Tracheophyta</taxon>
        <taxon>Spermatophyta</taxon>
        <taxon>Magnoliopsida</taxon>
        <taxon>eudicotyledons</taxon>
        <taxon>Gunneridae</taxon>
        <taxon>Pentapetalae</taxon>
        <taxon>asterids</taxon>
        <taxon>lamiids</taxon>
        <taxon>Gentianales</taxon>
        <taxon>Rubiaceae</taxon>
        <taxon>Cinchonoideae</taxon>
        <taxon>Cinchoneae</taxon>
        <taxon>Cinchona</taxon>
    </lineage>
</organism>
<dbReference type="InterPro" id="IPR011009">
    <property type="entry name" value="Kinase-like_dom_sf"/>
</dbReference>
<protein>
    <recommendedName>
        <fullName evidence="3">Protein kinase domain-containing protein</fullName>
    </recommendedName>
</protein>
<dbReference type="PROSITE" id="PS50011">
    <property type="entry name" value="PROTEIN_KINASE_DOM"/>
    <property type="match status" value="1"/>
</dbReference>
<feature type="domain" description="Protein kinase" evidence="3">
    <location>
        <begin position="195"/>
        <end position="469"/>
    </location>
</feature>